<feature type="signal peptide" evidence="2">
    <location>
        <begin position="1"/>
        <end position="41"/>
    </location>
</feature>
<dbReference type="Gene3D" id="2.115.10.10">
    <property type="entry name" value="Tachylectin 2"/>
    <property type="match status" value="1"/>
</dbReference>
<dbReference type="PANTHER" id="PTHR46580">
    <property type="entry name" value="SENSOR KINASE-RELATED"/>
    <property type="match status" value="1"/>
</dbReference>
<dbReference type="InterPro" id="IPR013517">
    <property type="entry name" value="FG-GAP"/>
</dbReference>
<sequence>METYVAELSGLKRGRTRARLVAAATAAALLITGAAAGSASAADSSPSATAVTKAPAKKSLGIQAEAQDAPVNALYGVNSSGVLYGYPPNGAGGIDTKMYSGEGWGATQQMTQVDHDADGSSDGIWFVEGGRLYHLFYGEDATDQGGGWGAYNKVFSASNLAGAGADDLLARDTKGNLYLYLGYGNGKLTGRTLVGGGWQTYNQITGKGDLTGDGKNDIVARDGAGVLWLYKGTGDRAKPFTGRTQIGGGWNAFNYLISVGDIDLDGNTDLVARSTGGALYLYKGTGMAASPFKPKVLIGTSGWNTYRLLF</sequence>
<evidence type="ECO:0000256" key="2">
    <source>
        <dbReference type="SAM" id="SignalP"/>
    </source>
</evidence>
<evidence type="ECO:0000313" key="4">
    <source>
        <dbReference type="Proteomes" id="UP000664109"/>
    </source>
</evidence>
<evidence type="ECO:0000256" key="1">
    <source>
        <dbReference type="ARBA" id="ARBA00022729"/>
    </source>
</evidence>
<dbReference type="SUPFAM" id="SSF69318">
    <property type="entry name" value="Integrin alpha N-terminal domain"/>
    <property type="match status" value="1"/>
</dbReference>
<organism evidence="3 4">
    <name type="scientific">Streptomyces zhihengii</name>
    <dbReference type="NCBI Taxonomy" id="1818004"/>
    <lineage>
        <taxon>Bacteria</taxon>
        <taxon>Bacillati</taxon>
        <taxon>Actinomycetota</taxon>
        <taxon>Actinomycetes</taxon>
        <taxon>Kitasatosporales</taxon>
        <taxon>Streptomycetaceae</taxon>
        <taxon>Streptomyces</taxon>
    </lineage>
</organism>
<protein>
    <submittedName>
        <fullName evidence="3">VCBS repeat-containing protein</fullName>
    </submittedName>
</protein>
<gene>
    <name evidence="3" type="ORF">JE024_07640</name>
</gene>
<proteinExistence type="predicted"/>
<feature type="chain" id="PRO_5046620955" evidence="2">
    <location>
        <begin position="42"/>
        <end position="310"/>
    </location>
</feature>
<dbReference type="PANTHER" id="PTHR46580:SF4">
    <property type="entry name" value="ATP_GTP-BINDING PROTEIN"/>
    <property type="match status" value="1"/>
</dbReference>
<dbReference type="Proteomes" id="UP000664109">
    <property type="component" value="Unassembled WGS sequence"/>
</dbReference>
<keyword evidence="1 2" id="KW-0732">Signal</keyword>
<comment type="caution">
    <text evidence="3">The sequence shown here is derived from an EMBL/GenBank/DDBJ whole genome shotgun (WGS) entry which is preliminary data.</text>
</comment>
<keyword evidence="4" id="KW-1185">Reference proteome</keyword>
<accession>A0ABS2UMC7</accession>
<evidence type="ECO:0000313" key="3">
    <source>
        <dbReference type="EMBL" id="MBM9618625.1"/>
    </source>
</evidence>
<dbReference type="EMBL" id="JAFEJA010000001">
    <property type="protein sequence ID" value="MBM9618625.1"/>
    <property type="molecule type" value="Genomic_DNA"/>
</dbReference>
<dbReference type="InterPro" id="IPR028994">
    <property type="entry name" value="Integrin_alpha_N"/>
</dbReference>
<reference evidence="3 4" key="1">
    <citation type="journal article" date="2016" name="Arch. Microbiol.">
        <title>Streptomyces zhihengii sp. nov., isolated from rhizospheric soil of Psammosilene tunicoides.</title>
        <authorList>
            <person name="Huang M.J."/>
            <person name="Fei J.J."/>
            <person name="Salam N."/>
            <person name="Kim C.J."/>
            <person name="Hozzein W.N."/>
            <person name="Xiao M."/>
            <person name="Huang H.Q."/>
            <person name="Li W.J."/>
        </authorList>
    </citation>
    <scope>NUCLEOTIDE SEQUENCE [LARGE SCALE GENOMIC DNA]</scope>
    <source>
        <strain evidence="3 4">YIM T102</strain>
    </source>
</reference>
<dbReference type="Pfam" id="PF13517">
    <property type="entry name" value="FG-GAP_3"/>
    <property type="match status" value="1"/>
</dbReference>
<name>A0ABS2UMC7_9ACTN</name>